<proteinExistence type="predicted"/>
<dbReference type="Proteomes" id="UP000828941">
    <property type="component" value="Chromosome 2"/>
</dbReference>
<evidence type="ECO:0000313" key="2">
    <source>
        <dbReference type="Proteomes" id="UP000828941"/>
    </source>
</evidence>
<accession>A0ACB9Q4Y7</accession>
<keyword evidence="2" id="KW-1185">Reference proteome</keyword>
<gene>
    <name evidence="1" type="ORF">L6164_004528</name>
</gene>
<protein>
    <submittedName>
        <fullName evidence="1">Uncharacterized protein</fullName>
    </submittedName>
</protein>
<dbReference type="EMBL" id="CM039427">
    <property type="protein sequence ID" value="KAI4355788.1"/>
    <property type="molecule type" value="Genomic_DNA"/>
</dbReference>
<name>A0ACB9Q4Y7_BAUVA</name>
<sequence>MDKTAGSTPGNGSRAAVAEDLGTVTKCPQQARNLASQDGTNSMPLNVTDSIKQLTLSETADMESSATPSVKKPIREGFPK</sequence>
<reference evidence="1 2" key="1">
    <citation type="journal article" date="2022" name="DNA Res.">
        <title>Chromosomal-level genome assembly of the orchid tree Bauhinia variegata (Leguminosae; Cercidoideae) supports the allotetraploid origin hypothesis of Bauhinia.</title>
        <authorList>
            <person name="Zhong Y."/>
            <person name="Chen Y."/>
            <person name="Zheng D."/>
            <person name="Pang J."/>
            <person name="Liu Y."/>
            <person name="Luo S."/>
            <person name="Meng S."/>
            <person name="Qian L."/>
            <person name="Wei D."/>
            <person name="Dai S."/>
            <person name="Zhou R."/>
        </authorList>
    </citation>
    <scope>NUCLEOTIDE SEQUENCE [LARGE SCALE GENOMIC DNA]</scope>
    <source>
        <strain evidence="1">BV-YZ2020</strain>
    </source>
</reference>
<evidence type="ECO:0000313" key="1">
    <source>
        <dbReference type="EMBL" id="KAI4355788.1"/>
    </source>
</evidence>
<comment type="caution">
    <text evidence="1">The sequence shown here is derived from an EMBL/GenBank/DDBJ whole genome shotgun (WGS) entry which is preliminary data.</text>
</comment>
<organism evidence="1 2">
    <name type="scientific">Bauhinia variegata</name>
    <name type="common">Purple orchid tree</name>
    <name type="synonym">Phanera variegata</name>
    <dbReference type="NCBI Taxonomy" id="167791"/>
    <lineage>
        <taxon>Eukaryota</taxon>
        <taxon>Viridiplantae</taxon>
        <taxon>Streptophyta</taxon>
        <taxon>Embryophyta</taxon>
        <taxon>Tracheophyta</taxon>
        <taxon>Spermatophyta</taxon>
        <taxon>Magnoliopsida</taxon>
        <taxon>eudicotyledons</taxon>
        <taxon>Gunneridae</taxon>
        <taxon>Pentapetalae</taxon>
        <taxon>rosids</taxon>
        <taxon>fabids</taxon>
        <taxon>Fabales</taxon>
        <taxon>Fabaceae</taxon>
        <taxon>Cercidoideae</taxon>
        <taxon>Cercideae</taxon>
        <taxon>Bauhiniinae</taxon>
        <taxon>Bauhinia</taxon>
    </lineage>
</organism>